<proteinExistence type="inferred from homology"/>
<dbReference type="GO" id="GO:0005634">
    <property type="term" value="C:nucleus"/>
    <property type="evidence" value="ECO:0007669"/>
    <property type="project" value="TreeGrafter"/>
</dbReference>
<dbReference type="OrthoDB" id="498590at2759"/>
<dbReference type="GO" id="GO:0008278">
    <property type="term" value="C:cohesin complex"/>
    <property type="evidence" value="ECO:0007669"/>
    <property type="project" value="TreeGrafter"/>
</dbReference>
<dbReference type="AlphaFoldDB" id="A0A7F8Q402"/>
<dbReference type="PANTHER" id="PTHR11199">
    <property type="entry name" value="STROMAL ANTIGEN"/>
    <property type="match status" value="1"/>
</dbReference>
<keyword evidence="2" id="KW-1185">Reference proteome</keyword>
<gene>
    <name evidence="3 4" type="primary">LOC102734339</name>
</gene>
<name>A0A7F8Q402_LEPWE</name>
<dbReference type="GO" id="GO:0007062">
    <property type="term" value="P:sister chromatid cohesion"/>
    <property type="evidence" value="ECO:0007669"/>
    <property type="project" value="TreeGrafter"/>
</dbReference>
<protein>
    <submittedName>
        <fullName evidence="3 4">Cohesin subunit SA-2-like isoform X1</fullName>
    </submittedName>
</protein>
<accession>A0A7F8Q402</accession>
<dbReference type="GO" id="GO:0000785">
    <property type="term" value="C:chromatin"/>
    <property type="evidence" value="ECO:0007669"/>
    <property type="project" value="TreeGrafter"/>
</dbReference>
<dbReference type="KEGG" id="lww:102734339"/>
<dbReference type="RefSeq" id="XP_030875914.1">
    <property type="nucleotide sequence ID" value="XM_031020054.1"/>
</dbReference>
<dbReference type="Proteomes" id="UP000245341">
    <property type="component" value="Unplaced"/>
</dbReference>
<dbReference type="RefSeq" id="XP_030875915.1">
    <property type="nucleotide sequence ID" value="XM_031020055.1"/>
</dbReference>
<dbReference type="InterPro" id="IPR039662">
    <property type="entry name" value="Cohesin_Scc3/SA"/>
</dbReference>
<evidence type="ECO:0000256" key="1">
    <source>
        <dbReference type="ARBA" id="ARBA00005486"/>
    </source>
</evidence>
<dbReference type="GeneID" id="102734339"/>
<organism evidence="2 3">
    <name type="scientific">Leptonychotes weddellii</name>
    <name type="common">Weddell seal</name>
    <name type="synonym">Otaria weddellii</name>
    <dbReference type="NCBI Taxonomy" id="9713"/>
    <lineage>
        <taxon>Eukaryota</taxon>
        <taxon>Metazoa</taxon>
        <taxon>Chordata</taxon>
        <taxon>Craniata</taxon>
        <taxon>Vertebrata</taxon>
        <taxon>Euteleostomi</taxon>
        <taxon>Mammalia</taxon>
        <taxon>Eutheria</taxon>
        <taxon>Laurasiatheria</taxon>
        <taxon>Carnivora</taxon>
        <taxon>Caniformia</taxon>
        <taxon>Pinnipedia</taxon>
        <taxon>Phocidae</taxon>
        <taxon>Monachinae</taxon>
        <taxon>Lobodontini</taxon>
        <taxon>Leptonychotes</taxon>
    </lineage>
</organism>
<evidence type="ECO:0000313" key="3">
    <source>
        <dbReference type="RefSeq" id="XP_030875914.1"/>
    </source>
</evidence>
<dbReference type="GO" id="GO:0003682">
    <property type="term" value="F:chromatin binding"/>
    <property type="evidence" value="ECO:0007669"/>
    <property type="project" value="TreeGrafter"/>
</dbReference>
<comment type="similarity">
    <text evidence="1">Belongs to the SCC3 family.</text>
</comment>
<dbReference type="PANTHER" id="PTHR11199:SF2">
    <property type="entry name" value="COHESIN SUBUNIT SA"/>
    <property type="match status" value="1"/>
</dbReference>
<reference evidence="3 4" key="1">
    <citation type="submission" date="2025-04" db="UniProtKB">
        <authorList>
            <consortium name="RefSeq"/>
        </authorList>
    </citation>
    <scope>IDENTIFICATION</scope>
    <source>
        <tissue evidence="3 4">Liver</tissue>
    </source>
</reference>
<sequence length="257" mass="28993">MAEEVERVSPFPATDFCPVTLPLPPSVTSMCPWFPVHGALAMALAAPLSCLDVGDIPVHCAFILLCDLLLILSHQGPEEDKGLGLLFFVPDHVLQCKLLTFVREHVFLEDTGAAGPSRVYKEEDADELHELFHRRNMLAVFCKLIVCNVLEMSAAADIYQFYLKHYHHFGDIIKETMTRTRQNDRLRNALSLLLCLQQLFQKHVDTYGLGYDPIEFICGPFYSIRLLARRFALTLGFDRTPDAAHLIHRCVLGRGAL</sequence>
<evidence type="ECO:0000313" key="4">
    <source>
        <dbReference type="RefSeq" id="XP_030875915.1"/>
    </source>
</evidence>
<evidence type="ECO:0000313" key="2">
    <source>
        <dbReference type="Proteomes" id="UP000245341"/>
    </source>
</evidence>